<evidence type="ECO:0000256" key="3">
    <source>
        <dbReference type="ARBA" id="ARBA00022737"/>
    </source>
</evidence>
<dbReference type="STRING" id="62062.ENSHHUP00000080764"/>
<dbReference type="InterPro" id="IPR050637">
    <property type="entry name" value="NLRP_innate_immun_reg"/>
</dbReference>
<dbReference type="PROSITE" id="PS50824">
    <property type="entry name" value="DAPIN"/>
    <property type="match status" value="2"/>
</dbReference>
<evidence type="ECO:0000313" key="5">
    <source>
        <dbReference type="Ensembl" id="ENSHHUP00000080764.1"/>
    </source>
</evidence>
<feature type="domain" description="Pyrin" evidence="4">
    <location>
        <begin position="146"/>
        <end position="235"/>
    </location>
</feature>
<reference evidence="5" key="2">
    <citation type="submission" date="2025-08" db="UniProtKB">
        <authorList>
            <consortium name="Ensembl"/>
        </authorList>
    </citation>
    <scope>IDENTIFICATION</scope>
</reference>
<comment type="subcellular location">
    <subcellularLocation>
        <location evidence="1">Cytoplasm</location>
    </subcellularLocation>
</comment>
<proteinExistence type="predicted"/>
<dbReference type="Ensembl" id="ENSHHUT00000083343.1">
    <property type="protein sequence ID" value="ENSHHUP00000080764.1"/>
    <property type="gene ID" value="ENSHHUG00000047023.1"/>
</dbReference>
<evidence type="ECO:0000256" key="2">
    <source>
        <dbReference type="ARBA" id="ARBA00022490"/>
    </source>
</evidence>
<name>A0A4W5R8N9_9TELE</name>
<dbReference type="InterPro" id="IPR011029">
    <property type="entry name" value="DEATH-like_dom_sf"/>
</dbReference>
<dbReference type="Pfam" id="PF02758">
    <property type="entry name" value="PYRIN"/>
    <property type="match status" value="2"/>
</dbReference>
<dbReference type="GeneTree" id="ENSGT00980000199741"/>
<keyword evidence="6" id="KW-1185">Reference proteome</keyword>
<feature type="domain" description="Pyrin" evidence="4">
    <location>
        <begin position="8"/>
        <end position="84"/>
    </location>
</feature>
<dbReference type="PANTHER" id="PTHR45690:SF19">
    <property type="entry name" value="NACHT, LRR AND PYD DOMAINS-CONTAINING PROTEIN 3"/>
    <property type="match status" value="1"/>
</dbReference>
<accession>A0A4W5R8N9</accession>
<organism evidence="5 6">
    <name type="scientific">Hucho hucho</name>
    <name type="common">huchen</name>
    <dbReference type="NCBI Taxonomy" id="62062"/>
    <lineage>
        <taxon>Eukaryota</taxon>
        <taxon>Metazoa</taxon>
        <taxon>Chordata</taxon>
        <taxon>Craniata</taxon>
        <taxon>Vertebrata</taxon>
        <taxon>Euteleostomi</taxon>
        <taxon>Actinopterygii</taxon>
        <taxon>Neopterygii</taxon>
        <taxon>Teleostei</taxon>
        <taxon>Protacanthopterygii</taxon>
        <taxon>Salmoniformes</taxon>
        <taxon>Salmonidae</taxon>
        <taxon>Salmoninae</taxon>
        <taxon>Hucho</taxon>
    </lineage>
</organism>
<evidence type="ECO:0000259" key="4">
    <source>
        <dbReference type="PROSITE" id="PS50824"/>
    </source>
</evidence>
<dbReference type="InterPro" id="IPR004020">
    <property type="entry name" value="DAPIN"/>
</dbReference>
<dbReference type="SUPFAM" id="SSF47986">
    <property type="entry name" value="DEATH domain"/>
    <property type="match status" value="2"/>
</dbReference>
<dbReference type="PANTHER" id="PTHR45690">
    <property type="entry name" value="NACHT, LRR AND PYD DOMAINS-CONTAINING PROTEIN 12"/>
    <property type="match status" value="1"/>
</dbReference>
<dbReference type="CDD" id="cd08321">
    <property type="entry name" value="Pyrin_ASC-like"/>
    <property type="match status" value="1"/>
</dbReference>
<sequence>CANILPLLLPTLEELSTEELMRFQFYLTGGQLPGLPPVPERQLEMADWQKTVVTSQKYSPENAVKITVGILRRMNRKDLIEKLEGDHRGNTAKQNIYVNIAKVSEVDNKQKDKVEEQFSGSDMRRIWQGLLTITDCKKKGSHGPTMPYVPNLLLETLEKLSTVKLKRFQWHLTEDVLDKLPPIPKSQLKNSDWQDTVDQIMQSYGPEKAVEITVVVLKLLYRNDLAEILERSHRGEGICAISSSHILHINYSPKMD</sequence>
<reference evidence="5" key="3">
    <citation type="submission" date="2025-09" db="UniProtKB">
        <authorList>
            <consortium name="Ensembl"/>
        </authorList>
    </citation>
    <scope>IDENTIFICATION</scope>
</reference>
<dbReference type="SMART" id="SM01289">
    <property type="entry name" value="PYRIN"/>
    <property type="match status" value="2"/>
</dbReference>
<evidence type="ECO:0000313" key="6">
    <source>
        <dbReference type="Proteomes" id="UP000314982"/>
    </source>
</evidence>
<reference evidence="6" key="1">
    <citation type="submission" date="2018-06" db="EMBL/GenBank/DDBJ databases">
        <title>Genome assembly of Danube salmon.</title>
        <authorList>
            <person name="Macqueen D.J."/>
            <person name="Gundappa M.K."/>
        </authorList>
    </citation>
    <scope>NUCLEOTIDE SEQUENCE [LARGE SCALE GENOMIC DNA]</scope>
</reference>
<evidence type="ECO:0000256" key="1">
    <source>
        <dbReference type="ARBA" id="ARBA00004496"/>
    </source>
</evidence>
<dbReference type="AlphaFoldDB" id="A0A4W5R8N9"/>
<protein>
    <recommendedName>
        <fullName evidence="4">Pyrin domain-containing protein</fullName>
    </recommendedName>
</protein>
<keyword evidence="3" id="KW-0677">Repeat</keyword>
<keyword evidence="2" id="KW-0963">Cytoplasm</keyword>
<dbReference type="Gene3D" id="1.10.533.10">
    <property type="entry name" value="Death Domain, Fas"/>
    <property type="match status" value="2"/>
</dbReference>
<dbReference type="GO" id="GO:0005737">
    <property type="term" value="C:cytoplasm"/>
    <property type="evidence" value="ECO:0007669"/>
    <property type="project" value="UniProtKB-SubCell"/>
</dbReference>
<dbReference type="Proteomes" id="UP000314982">
    <property type="component" value="Unassembled WGS sequence"/>
</dbReference>